<feature type="domain" description="ABC transporter substrate-binding protein PnrA-like" evidence="3">
    <location>
        <begin position="27"/>
        <end position="287"/>
    </location>
</feature>
<organism evidence="4 5">
    <name type="scientific">Neiella holothuriorum</name>
    <dbReference type="NCBI Taxonomy" id="2870530"/>
    <lineage>
        <taxon>Bacteria</taxon>
        <taxon>Pseudomonadati</taxon>
        <taxon>Pseudomonadota</taxon>
        <taxon>Gammaproteobacteria</taxon>
        <taxon>Alteromonadales</taxon>
        <taxon>Echinimonadaceae</taxon>
        <taxon>Neiella</taxon>
    </lineage>
</organism>
<dbReference type="InterPro" id="IPR052910">
    <property type="entry name" value="ABC-Purine-Binding"/>
</dbReference>
<accession>A0ABS7ECZ9</accession>
<evidence type="ECO:0000313" key="5">
    <source>
        <dbReference type="Proteomes" id="UP001166251"/>
    </source>
</evidence>
<name>A0ABS7ECZ9_9GAMM</name>
<dbReference type="Proteomes" id="UP001166251">
    <property type="component" value="Unassembled WGS sequence"/>
</dbReference>
<dbReference type="RefSeq" id="WP_220102493.1">
    <property type="nucleotide sequence ID" value="NZ_JAHZSS010000002.1"/>
</dbReference>
<reference evidence="4" key="1">
    <citation type="submission" date="2021-07" db="EMBL/GenBank/DDBJ databases">
        <title>Neiella marina sp. nov., isolated from the intestinal content of sea cucumber Apostichopus japonicus.</title>
        <authorList>
            <person name="Bai X."/>
        </authorList>
    </citation>
    <scope>NUCLEOTIDE SEQUENCE</scope>
    <source>
        <strain evidence="4">126</strain>
    </source>
</reference>
<dbReference type="PANTHER" id="PTHR43208:SF1">
    <property type="entry name" value="ABC TRANSPORTER SUBSTRATE-BINDING PROTEIN"/>
    <property type="match status" value="1"/>
</dbReference>
<evidence type="ECO:0000259" key="3">
    <source>
        <dbReference type="Pfam" id="PF02608"/>
    </source>
</evidence>
<keyword evidence="1 2" id="KW-0732">Signal</keyword>
<evidence type="ECO:0000256" key="2">
    <source>
        <dbReference type="SAM" id="SignalP"/>
    </source>
</evidence>
<dbReference type="Pfam" id="PF02608">
    <property type="entry name" value="Bmp"/>
    <property type="match status" value="1"/>
</dbReference>
<evidence type="ECO:0000313" key="4">
    <source>
        <dbReference type="EMBL" id="MBW8189803.1"/>
    </source>
</evidence>
<evidence type="ECO:0000256" key="1">
    <source>
        <dbReference type="ARBA" id="ARBA00022729"/>
    </source>
</evidence>
<dbReference type="Gene3D" id="3.40.50.2300">
    <property type="match status" value="2"/>
</dbReference>
<dbReference type="EMBL" id="JAHZSS010000002">
    <property type="protein sequence ID" value="MBW8189803.1"/>
    <property type="molecule type" value="Genomic_DNA"/>
</dbReference>
<dbReference type="InterPro" id="IPR028082">
    <property type="entry name" value="Peripla_BP_I"/>
</dbReference>
<sequence>MRRIRFSPLLAILAILFSASSSADPLKVGFVYVSPVGDAGWTYMHEQARQIVSEEFGDQIETAFVEGVAEGADSERVIRKMAKSGYDLIFTTSFGYMNPTIKAAKRFPKVTFEHATGYKMAKNVGNYMTRDHEARYLAGMVAGAMSKTDVLGFVGAFPIPEVVRGINAYMLGAQQTNPDITMKVIWVNTWHDPAREREAAESLMLQGADVLAMHTDSPAIIQAAEANGKYATGFNSDMSVYGPNAHLTSAMQHWHNMYRDKIQAVLDGSWKPTSVWHGLKQGANDIAPIHSDVPDEIVALVEQHKSQIVAGDRNVFQGPIYNQLNSIMVPEGSQMSDAELLKFNWYVQGIEGKIPQ</sequence>
<dbReference type="PANTHER" id="PTHR43208">
    <property type="entry name" value="ABC TRANSPORTER SUBSTRATE-BINDING PROTEIN"/>
    <property type="match status" value="1"/>
</dbReference>
<dbReference type="SUPFAM" id="SSF53822">
    <property type="entry name" value="Periplasmic binding protein-like I"/>
    <property type="match status" value="1"/>
</dbReference>
<comment type="caution">
    <text evidence="4">The sequence shown here is derived from an EMBL/GenBank/DDBJ whole genome shotgun (WGS) entry which is preliminary data.</text>
</comment>
<feature type="chain" id="PRO_5047409321" evidence="2">
    <location>
        <begin position="24"/>
        <end position="356"/>
    </location>
</feature>
<dbReference type="CDD" id="cd19963">
    <property type="entry name" value="PBP1_BMP-like"/>
    <property type="match status" value="1"/>
</dbReference>
<protein>
    <submittedName>
        <fullName evidence="4">BMP family ABC transporter substrate-binding protein</fullName>
    </submittedName>
</protein>
<keyword evidence="5" id="KW-1185">Reference proteome</keyword>
<gene>
    <name evidence="4" type="ORF">K0504_02050</name>
</gene>
<feature type="signal peptide" evidence="2">
    <location>
        <begin position="1"/>
        <end position="23"/>
    </location>
</feature>
<dbReference type="InterPro" id="IPR003760">
    <property type="entry name" value="PnrA-like"/>
</dbReference>
<proteinExistence type="predicted"/>